<feature type="compositionally biased region" description="Gly residues" evidence="5">
    <location>
        <begin position="105"/>
        <end position="118"/>
    </location>
</feature>
<dbReference type="InterPro" id="IPR001841">
    <property type="entry name" value="Znf_RING"/>
</dbReference>
<feature type="compositionally biased region" description="Low complexity" evidence="5">
    <location>
        <begin position="119"/>
        <end position="132"/>
    </location>
</feature>
<proteinExistence type="predicted"/>
<name>A0A9W6ZGQ8_9STRA</name>
<feature type="domain" description="RING-type" evidence="6">
    <location>
        <begin position="264"/>
        <end position="305"/>
    </location>
</feature>
<dbReference type="SMART" id="SM00184">
    <property type="entry name" value="RING"/>
    <property type="match status" value="1"/>
</dbReference>
<dbReference type="Gene3D" id="3.30.40.10">
    <property type="entry name" value="Zinc/RING finger domain, C3HC4 (zinc finger)"/>
    <property type="match status" value="1"/>
</dbReference>
<dbReference type="PANTHER" id="PTHR45969">
    <property type="entry name" value="RING ZINC FINGER PROTEIN-RELATED"/>
    <property type="match status" value="1"/>
</dbReference>
<accession>A0A9W6ZGQ8</accession>
<protein>
    <recommendedName>
        <fullName evidence="6">RING-type domain-containing protein</fullName>
    </recommendedName>
</protein>
<feature type="region of interest" description="Disordered" evidence="5">
    <location>
        <begin position="160"/>
        <end position="188"/>
    </location>
</feature>
<evidence type="ECO:0000259" key="6">
    <source>
        <dbReference type="PROSITE" id="PS50089"/>
    </source>
</evidence>
<sequence length="313" mass="33980">MGATEGVGASREVNGGWEGSLEDVLSSGNELRMRVEDARLASDYTAGVSLESTEGAREGVRERVGAGEREEDGWGGRLEDVVRPTRLGEVMEQRRWEQRARFAGGLRGNNNNGGGDGSEGSSPAGSAVAAVRSRSDVERERAREEERIWGRGGMEREVFVRRRPTSGGRGRSGRGRGRGDRGVSGRGVSGRGVVPYNPVYAGDYLPEGFVLTYEELLSLDNGVAPGGGKNKTMSWKERGEVIRKCTTKVQWGGEGDDVKGCDECVICLEGFEEGMEVTEMRCGHAFHGRCLGRWLEVDMRCPTCRRGLEEEGG</sequence>
<gene>
    <name evidence="7" type="ORF">TrRE_jg12899</name>
</gene>
<feature type="compositionally biased region" description="Basic and acidic residues" evidence="5">
    <location>
        <begin position="54"/>
        <end position="75"/>
    </location>
</feature>
<comment type="caution">
    <text evidence="7">The sequence shown here is derived from an EMBL/GenBank/DDBJ whole genome shotgun (WGS) entry which is preliminary data.</text>
</comment>
<evidence type="ECO:0000256" key="3">
    <source>
        <dbReference type="ARBA" id="ARBA00022833"/>
    </source>
</evidence>
<evidence type="ECO:0000256" key="1">
    <source>
        <dbReference type="ARBA" id="ARBA00022723"/>
    </source>
</evidence>
<feature type="region of interest" description="Disordered" evidence="5">
    <location>
        <begin position="50"/>
        <end position="75"/>
    </location>
</feature>
<dbReference type="Pfam" id="PF13639">
    <property type="entry name" value="zf-RING_2"/>
    <property type="match status" value="1"/>
</dbReference>
<evidence type="ECO:0000256" key="2">
    <source>
        <dbReference type="ARBA" id="ARBA00022771"/>
    </source>
</evidence>
<dbReference type="InterPro" id="IPR013083">
    <property type="entry name" value="Znf_RING/FYVE/PHD"/>
</dbReference>
<dbReference type="Proteomes" id="UP001165082">
    <property type="component" value="Unassembled WGS sequence"/>
</dbReference>
<dbReference type="OrthoDB" id="47803at2759"/>
<dbReference type="AlphaFoldDB" id="A0A9W6ZGQ8"/>
<keyword evidence="2 4" id="KW-0863">Zinc-finger</keyword>
<organism evidence="7 8">
    <name type="scientific">Triparma retinervis</name>
    <dbReference type="NCBI Taxonomy" id="2557542"/>
    <lineage>
        <taxon>Eukaryota</taxon>
        <taxon>Sar</taxon>
        <taxon>Stramenopiles</taxon>
        <taxon>Ochrophyta</taxon>
        <taxon>Bolidophyceae</taxon>
        <taxon>Parmales</taxon>
        <taxon>Triparmaceae</taxon>
        <taxon>Triparma</taxon>
    </lineage>
</organism>
<evidence type="ECO:0000313" key="7">
    <source>
        <dbReference type="EMBL" id="GMH50962.1"/>
    </source>
</evidence>
<keyword evidence="8" id="KW-1185">Reference proteome</keyword>
<reference evidence="7" key="1">
    <citation type="submission" date="2022-07" db="EMBL/GenBank/DDBJ databases">
        <title>Genome analysis of Parmales, a sister group of diatoms, reveals the evolutionary specialization of diatoms from phago-mixotrophs to photoautotrophs.</title>
        <authorList>
            <person name="Ban H."/>
            <person name="Sato S."/>
            <person name="Yoshikawa S."/>
            <person name="Kazumasa Y."/>
            <person name="Nakamura Y."/>
            <person name="Ichinomiya M."/>
            <person name="Saitoh K."/>
            <person name="Sato N."/>
            <person name="Blanc-Mathieu R."/>
            <person name="Endo H."/>
            <person name="Kuwata A."/>
            <person name="Ogata H."/>
        </authorList>
    </citation>
    <scope>NUCLEOTIDE SEQUENCE</scope>
</reference>
<evidence type="ECO:0000256" key="4">
    <source>
        <dbReference type="PROSITE-ProRule" id="PRU00175"/>
    </source>
</evidence>
<dbReference type="GO" id="GO:0008270">
    <property type="term" value="F:zinc ion binding"/>
    <property type="evidence" value="ECO:0007669"/>
    <property type="project" value="UniProtKB-KW"/>
</dbReference>
<dbReference type="PROSITE" id="PS50089">
    <property type="entry name" value="ZF_RING_2"/>
    <property type="match status" value="1"/>
</dbReference>
<dbReference type="SUPFAM" id="SSF57850">
    <property type="entry name" value="RING/U-box"/>
    <property type="match status" value="1"/>
</dbReference>
<feature type="compositionally biased region" description="Basic and acidic residues" evidence="5">
    <location>
        <begin position="133"/>
        <end position="143"/>
    </location>
</feature>
<keyword evidence="1" id="KW-0479">Metal-binding</keyword>
<dbReference type="EMBL" id="BRXZ01000690">
    <property type="protein sequence ID" value="GMH50962.1"/>
    <property type="molecule type" value="Genomic_DNA"/>
</dbReference>
<feature type="region of interest" description="Disordered" evidence="5">
    <location>
        <begin position="101"/>
        <end position="143"/>
    </location>
</feature>
<evidence type="ECO:0000313" key="8">
    <source>
        <dbReference type="Proteomes" id="UP001165082"/>
    </source>
</evidence>
<evidence type="ECO:0000256" key="5">
    <source>
        <dbReference type="SAM" id="MobiDB-lite"/>
    </source>
</evidence>
<feature type="region of interest" description="Disordered" evidence="5">
    <location>
        <begin position="1"/>
        <end position="21"/>
    </location>
</feature>
<keyword evidence="3" id="KW-0862">Zinc</keyword>